<organism evidence="1 2">
    <name type="scientific">Streptosporangium longisporum</name>
    <dbReference type="NCBI Taxonomy" id="46187"/>
    <lineage>
        <taxon>Bacteria</taxon>
        <taxon>Bacillati</taxon>
        <taxon>Actinomycetota</taxon>
        <taxon>Actinomycetes</taxon>
        <taxon>Streptosporangiales</taxon>
        <taxon>Streptosporangiaceae</taxon>
        <taxon>Streptosporangium</taxon>
    </lineage>
</organism>
<proteinExistence type="predicted"/>
<comment type="caution">
    <text evidence="1">The sequence shown here is derived from an EMBL/GenBank/DDBJ whole genome shotgun (WGS) entry which is preliminary data.</text>
</comment>
<protein>
    <recommendedName>
        <fullName evidence="3">Secreted protein</fullName>
    </recommendedName>
</protein>
<reference evidence="2" key="1">
    <citation type="journal article" date="2019" name="Int. J. Syst. Evol. Microbiol.">
        <title>The Global Catalogue of Microorganisms (GCM) 10K type strain sequencing project: providing services to taxonomists for standard genome sequencing and annotation.</title>
        <authorList>
            <consortium name="The Broad Institute Genomics Platform"/>
            <consortium name="The Broad Institute Genome Sequencing Center for Infectious Disease"/>
            <person name="Wu L."/>
            <person name="Ma J."/>
        </authorList>
    </citation>
    <scope>NUCLEOTIDE SEQUENCE [LARGE SCALE GENOMIC DNA]</scope>
    <source>
        <strain evidence="2">JCM 3106</strain>
    </source>
</reference>
<name>A0ABP6L1Z5_9ACTN</name>
<accession>A0ABP6L1Z5</accession>
<keyword evidence="2" id="KW-1185">Reference proteome</keyword>
<evidence type="ECO:0000313" key="2">
    <source>
        <dbReference type="Proteomes" id="UP001499930"/>
    </source>
</evidence>
<evidence type="ECO:0000313" key="1">
    <source>
        <dbReference type="EMBL" id="GAA3030188.1"/>
    </source>
</evidence>
<gene>
    <name evidence="1" type="ORF">GCM10017559_66010</name>
</gene>
<evidence type="ECO:0008006" key="3">
    <source>
        <dbReference type="Google" id="ProtNLM"/>
    </source>
</evidence>
<dbReference type="EMBL" id="BAAAWD010000019">
    <property type="protein sequence ID" value="GAA3030188.1"/>
    <property type="molecule type" value="Genomic_DNA"/>
</dbReference>
<dbReference type="Proteomes" id="UP001499930">
    <property type="component" value="Unassembled WGS sequence"/>
</dbReference>
<sequence>MSWRGVMVIVSPVATFMPHCRAQYGQWVAVPAFTGGGAGSETGMDPMVLSGGFTARSPLLPMCYKPLTAFTCAMRRV</sequence>